<feature type="region of interest" description="Disordered" evidence="1">
    <location>
        <begin position="646"/>
        <end position="680"/>
    </location>
</feature>
<reference evidence="2" key="1">
    <citation type="submission" date="2022-01" db="EMBL/GenBank/DDBJ databases">
        <authorList>
            <person name="Criscuolo A."/>
        </authorList>
    </citation>
    <scope>NUCLEOTIDE SEQUENCE</scope>
    <source>
        <strain evidence="2">CIP111893</strain>
    </source>
</reference>
<evidence type="ECO:0000313" key="3">
    <source>
        <dbReference type="Proteomes" id="UP000838686"/>
    </source>
</evidence>
<dbReference type="EMBL" id="CAKMMF010000011">
    <property type="protein sequence ID" value="CAH1205665.1"/>
    <property type="molecule type" value="Genomic_DNA"/>
</dbReference>
<organism evidence="2 3">
    <name type="scientific">Paenibacillus plantiphilus</name>
    <dbReference type="NCBI Taxonomy" id="2905650"/>
    <lineage>
        <taxon>Bacteria</taxon>
        <taxon>Bacillati</taxon>
        <taxon>Bacillota</taxon>
        <taxon>Bacilli</taxon>
        <taxon>Bacillales</taxon>
        <taxon>Paenibacillaceae</taxon>
        <taxon>Paenibacillus</taxon>
    </lineage>
</organism>
<evidence type="ECO:0000256" key="1">
    <source>
        <dbReference type="SAM" id="MobiDB-lite"/>
    </source>
</evidence>
<dbReference type="Proteomes" id="UP000838686">
    <property type="component" value="Unassembled WGS sequence"/>
</dbReference>
<keyword evidence="3" id="KW-1185">Reference proteome</keyword>
<dbReference type="Pfam" id="PF16510">
    <property type="entry name" value="P22_portal"/>
    <property type="match status" value="1"/>
</dbReference>
<feature type="compositionally biased region" description="Low complexity" evidence="1">
    <location>
        <begin position="646"/>
        <end position="667"/>
    </location>
</feature>
<proteinExistence type="predicted"/>
<evidence type="ECO:0008006" key="4">
    <source>
        <dbReference type="Google" id="ProtNLM"/>
    </source>
</evidence>
<accession>A0ABM9C6W4</accession>
<gene>
    <name evidence="2" type="ORF">PAECIP111893_02389</name>
</gene>
<protein>
    <recommendedName>
        <fullName evidence="4">Portal protein</fullName>
    </recommendedName>
</protein>
<comment type="caution">
    <text evidence="2">The sequence shown here is derived from an EMBL/GenBank/DDBJ whole genome shotgun (WGS) entry which is preliminary data.</text>
</comment>
<dbReference type="InterPro" id="IPR032427">
    <property type="entry name" value="P22_portal"/>
</dbReference>
<dbReference type="RefSeq" id="WP_236342379.1">
    <property type="nucleotide sequence ID" value="NZ_CAKMMF010000011.1"/>
</dbReference>
<evidence type="ECO:0000313" key="2">
    <source>
        <dbReference type="EMBL" id="CAH1205665.1"/>
    </source>
</evidence>
<name>A0ABM9C6W4_9BACL</name>
<sequence>MAKMMDKVSEIYGVAKGIFNNTDPPNPEHDEINTPEEDALVQMAMNDYRVFKEKRSGMDEVWRKEQNMYIGDQWKGLRPPDNGPYPERMEYVGNYAGSQIDSLVARLTGWVPTPDFEPQEAGDDERANLLNMFIPYELNKIKIKPKHIRAVRRMVIHGPLIYEVLHDPTVIGGKGQNRYMGQNDILPVNFGSFFPDPAIKDFINLQKGRAHIINNLWTLDYIRERWPKQGPKVMADNQSSDTEIFDMDSDTFVGTTIQSEDNRTTVNVLRYMYKGKPKYMSEEDKKLFTELAEGKLAEGKDPSEDMAKAAGKMNGIHFLYVTTNGVFLEHKAYLYDHGQYPIVARTLFPTENNPWGKGYMRDLIAPQTMYNRFVELAAEVTSKMGNSVIVYATTAGITEAAKQIWRRFRSKAGAMIPIEGDINQFKELQGVPPNPGIYQYIQHFIEMMQKIPGMFDSANGASNANVTSGRQSEALIAAAQGRLANVAELIEDAFQEVIEQLIELCAQFYTTERVARITGKQVGFSREALVKQSPTPFEYPDPTTGEQVQTELMEEYVPCFDIKVNIGVEKPRDREYYVQMAFNLLQTIDPMTQMPMIDAQAVKYTVENGRMEPMSVIEERMQTEQMQMQQMQQLQAENQQLQQQMQQMGAQLQQSEQSKMQQEAESQQFEREKTANQQALEWAKLEQQGIQNETNSALEVAKMNQPTGVR</sequence>